<dbReference type="PROSITE" id="PS00397">
    <property type="entry name" value="RECOMBINASES_1"/>
    <property type="match status" value="1"/>
</dbReference>
<evidence type="ECO:0000256" key="5">
    <source>
        <dbReference type="PROSITE-ProRule" id="PRU10137"/>
    </source>
</evidence>
<dbReference type="SUPFAM" id="SSF53041">
    <property type="entry name" value="Resolvase-like"/>
    <property type="match status" value="1"/>
</dbReference>
<keyword evidence="3" id="KW-0233">DNA recombination</keyword>
<protein>
    <submittedName>
        <fullName evidence="9">Recombinase family protein</fullName>
    </submittedName>
</protein>
<evidence type="ECO:0000256" key="3">
    <source>
        <dbReference type="ARBA" id="ARBA00023172"/>
    </source>
</evidence>
<evidence type="ECO:0000256" key="1">
    <source>
        <dbReference type="ARBA" id="ARBA00022908"/>
    </source>
</evidence>
<dbReference type="InterPro" id="IPR036162">
    <property type="entry name" value="Resolvase-like_N_sf"/>
</dbReference>
<name>A0AAX3RRM0_BACIU</name>
<feature type="domain" description="Recombinase" evidence="8">
    <location>
        <begin position="178"/>
        <end position="308"/>
    </location>
</feature>
<evidence type="ECO:0000256" key="4">
    <source>
        <dbReference type="PIRSR" id="PIRSR606118-50"/>
    </source>
</evidence>
<dbReference type="Gene3D" id="3.40.50.1390">
    <property type="entry name" value="Resolvase, N-terminal catalytic domain"/>
    <property type="match status" value="1"/>
</dbReference>
<dbReference type="Pfam" id="PF13408">
    <property type="entry name" value="Zn_ribbon_recom"/>
    <property type="match status" value="1"/>
</dbReference>
<sequence length="562" mass="64349">MSINELDLTPFSEVNLSNNEQKRVALYARVSTVEQAEEGYSIDEQINVLREWCEREGYTIYKEYVDRGISGKNIKGRPAIQQLLYEANQKCFDIVLVWKMNRLSRKSVDLLNIVDKLQNKNIGFRSYTERYETESPTGRLQFQMMAAIAEFERANIAENVKMGMIARAKEGSWNGGQVLGYDVVSVPSDNRKRKMSKLIINEDEAIIVRKIFELYIQGNGYKSIANRLNNEGYKTKKNKAFSINGVKTILSNPIYAGFIRYNVRRDWSEKRRNNINPNPVIVKGQHEPIISDAVWEQTKSIMKTRTGKPNRIHSGEFPLTGILKCPVCGSGMVLGRTTNRNKDGSKRVLEYYVCGAWKNKGTTVCRSNGVRTEYADEYVLQKLANLASNDVLIKQIAMRINQKNEDGKLPLQKEYEMLKKSLSAIQSKKDKYLRLYVDEVISKSDLTSQLTNLDNEKERLEERLSPIEEQIGHGGIPNVNHEVVKEIMQNFMTVYKKALTPEQRKKLLHLLIHKITISEDRKIESIQLQLNKEVAKHFTSNGGANSSITDEFAPPFSIFINI</sequence>
<dbReference type="GO" id="GO:0000150">
    <property type="term" value="F:DNA strand exchange activity"/>
    <property type="evidence" value="ECO:0007669"/>
    <property type="project" value="InterPro"/>
</dbReference>
<reference evidence="9" key="1">
    <citation type="submission" date="2025-02" db="EMBL/GenBank/DDBJ databases">
        <title>Complete genome sequences of 52 Bacillus and Priestia strains isolated from West-African fermentations and 26 reference strains from the DSMZ collection.</title>
        <authorList>
            <person name="Wiedenbein E.S."/>
            <person name="Canoy T.S."/>
            <person name="Hui Y."/>
            <person name="Parkouda C."/>
            <person name="Dawende C."/>
            <person name="Ametefe E."/>
            <person name="Jespersen L."/>
            <person name="Nielsen D.S."/>
        </authorList>
    </citation>
    <scope>NUCLEOTIDE SEQUENCE</scope>
    <source>
        <strain evidence="9">PRO56</strain>
    </source>
</reference>
<proteinExistence type="predicted"/>
<dbReference type="GO" id="GO:0015074">
    <property type="term" value="P:DNA integration"/>
    <property type="evidence" value="ECO:0007669"/>
    <property type="project" value="UniProtKB-KW"/>
</dbReference>
<dbReference type="PROSITE" id="PS51736">
    <property type="entry name" value="RECOMBINASES_3"/>
    <property type="match status" value="1"/>
</dbReference>
<dbReference type="CDD" id="cd00338">
    <property type="entry name" value="Ser_Recombinase"/>
    <property type="match status" value="1"/>
</dbReference>
<dbReference type="Pfam" id="PF07508">
    <property type="entry name" value="Recombinase"/>
    <property type="match status" value="1"/>
</dbReference>
<dbReference type="InterPro" id="IPR038109">
    <property type="entry name" value="DNA_bind_recomb_sf"/>
</dbReference>
<dbReference type="SMART" id="SM00857">
    <property type="entry name" value="Resolvase"/>
    <property type="match status" value="1"/>
</dbReference>
<dbReference type="GO" id="GO:0003677">
    <property type="term" value="F:DNA binding"/>
    <property type="evidence" value="ECO:0007669"/>
    <property type="project" value="UniProtKB-KW"/>
</dbReference>
<dbReference type="InterPro" id="IPR011109">
    <property type="entry name" value="DNA_bind_recombinase_dom"/>
</dbReference>
<dbReference type="EMBL" id="CP120576">
    <property type="protein sequence ID" value="WEY85314.1"/>
    <property type="molecule type" value="Genomic_DNA"/>
</dbReference>
<evidence type="ECO:0000259" key="7">
    <source>
        <dbReference type="PROSITE" id="PS51736"/>
    </source>
</evidence>
<dbReference type="Proteomes" id="UP001214898">
    <property type="component" value="Chromosome"/>
</dbReference>
<gene>
    <name evidence="9" type="ORF">P5633_03550</name>
</gene>
<accession>A0AAX3RRM0</accession>
<feature type="active site" description="O-(5'-phospho-DNA)-serine intermediate" evidence="4 5">
    <location>
        <position position="31"/>
    </location>
</feature>
<evidence type="ECO:0000313" key="10">
    <source>
        <dbReference type="Proteomes" id="UP001214898"/>
    </source>
</evidence>
<feature type="coiled-coil region" evidence="6">
    <location>
        <begin position="443"/>
        <end position="470"/>
    </location>
</feature>
<dbReference type="InterPro" id="IPR006118">
    <property type="entry name" value="Recombinase_CS"/>
</dbReference>
<keyword evidence="6" id="KW-0175">Coiled coil</keyword>
<dbReference type="PROSITE" id="PS51737">
    <property type="entry name" value="RECOMBINASE_DNA_BIND"/>
    <property type="match status" value="1"/>
</dbReference>
<keyword evidence="2" id="KW-0238">DNA-binding</keyword>
<organism evidence="9 10">
    <name type="scientific">Bacillus subtilis</name>
    <dbReference type="NCBI Taxonomy" id="1423"/>
    <lineage>
        <taxon>Bacteria</taxon>
        <taxon>Bacillati</taxon>
        <taxon>Bacillota</taxon>
        <taxon>Bacilli</taxon>
        <taxon>Bacillales</taxon>
        <taxon>Bacillaceae</taxon>
        <taxon>Bacillus</taxon>
    </lineage>
</organism>
<dbReference type="InterPro" id="IPR025827">
    <property type="entry name" value="Zn_ribbon_recom_dom"/>
</dbReference>
<dbReference type="Gene3D" id="3.90.1750.20">
    <property type="entry name" value="Putative Large Serine Recombinase, Chain B, Domain 2"/>
    <property type="match status" value="1"/>
</dbReference>
<evidence type="ECO:0000259" key="8">
    <source>
        <dbReference type="PROSITE" id="PS51737"/>
    </source>
</evidence>
<dbReference type="Pfam" id="PF00239">
    <property type="entry name" value="Resolvase"/>
    <property type="match status" value="1"/>
</dbReference>
<dbReference type="PANTHER" id="PTHR30461:SF23">
    <property type="entry name" value="DNA RECOMBINASE-RELATED"/>
    <property type="match status" value="1"/>
</dbReference>
<dbReference type="InterPro" id="IPR006119">
    <property type="entry name" value="Resolv_N"/>
</dbReference>
<dbReference type="InterPro" id="IPR050639">
    <property type="entry name" value="SSR_resolvase"/>
</dbReference>
<feature type="domain" description="Resolvase/invertase-type recombinase catalytic" evidence="7">
    <location>
        <begin position="23"/>
        <end position="171"/>
    </location>
</feature>
<evidence type="ECO:0000256" key="2">
    <source>
        <dbReference type="ARBA" id="ARBA00023125"/>
    </source>
</evidence>
<evidence type="ECO:0000313" key="9">
    <source>
        <dbReference type="EMBL" id="WEY85314.1"/>
    </source>
</evidence>
<evidence type="ECO:0000256" key="6">
    <source>
        <dbReference type="SAM" id="Coils"/>
    </source>
</evidence>
<keyword evidence="1" id="KW-0229">DNA integration</keyword>
<dbReference type="AlphaFoldDB" id="A0AAX3RRM0"/>
<dbReference type="PANTHER" id="PTHR30461">
    <property type="entry name" value="DNA-INVERTASE FROM LAMBDOID PROPHAGE"/>
    <property type="match status" value="1"/>
</dbReference>